<sequence length="59" mass="6088">MVCSLLSRGSSQGLKSYTHPAGPQPAATPPTPVVHNPGPVTQTPTPYPPPPHDSQGHPN</sequence>
<feature type="compositionally biased region" description="Pro residues" evidence="1">
    <location>
        <begin position="22"/>
        <end position="32"/>
    </location>
</feature>
<dbReference type="EMBL" id="OZ019893">
    <property type="protein sequence ID" value="CAK9191543.1"/>
    <property type="molecule type" value="Genomic_DNA"/>
</dbReference>
<keyword evidence="3" id="KW-1185">Reference proteome</keyword>
<feature type="region of interest" description="Disordered" evidence="1">
    <location>
        <begin position="1"/>
        <end position="59"/>
    </location>
</feature>
<evidence type="ECO:0000313" key="2">
    <source>
        <dbReference type="EMBL" id="CAK9191543.1"/>
    </source>
</evidence>
<reference evidence="2 3" key="1">
    <citation type="submission" date="2024-02" db="EMBL/GenBank/DDBJ databases">
        <authorList>
            <consortium name="ELIXIR-Norway"/>
            <consortium name="Elixir Norway"/>
        </authorList>
    </citation>
    <scope>NUCLEOTIDE SEQUENCE [LARGE SCALE GENOMIC DNA]</scope>
</reference>
<protein>
    <submittedName>
        <fullName evidence="2">Uncharacterized protein</fullName>
    </submittedName>
</protein>
<name>A0ABP0TC24_9BRYO</name>
<evidence type="ECO:0000256" key="1">
    <source>
        <dbReference type="SAM" id="MobiDB-lite"/>
    </source>
</evidence>
<organism evidence="2 3">
    <name type="scientific">Sphagnum troendelagicum</name>
    <dbReference type="NCBI Taxonomy" id="128251"/>
    <lineage>
        <taxon>Eukaryota</taxon>
        <taxon>Viridiplantae</taxon>
        <taxon>Streptophyta</taxon>
        <taxon>Embryophyta</taxon>
        <taxon>Bryophyta</taxon>
        <taxon>Sphagnophytina</taxon>
        <taxon>Sphagnopsida</taxon>
        <taxon>Sphagnales</taxon>
        <taxon>Sphagnaceae</taxon>
        <taxon>Sphagnum</taxon>
    </lineage>
</organism>
<gene>
    <name evidence="2" type="ORF">CSSPTR1EN2_LOCUS1443</name>
</gene>
<dbReference type="Proteomes" id="UP001497512">
    <property type="component" value="Chromosome 1"/>
</dbReference>
<evidence type="ECO:0000313" key="3">
    <source>
        <dbReference type="Proteomes" id="UP001497512"/>
    </source>
</evidence>
<proteinExistence type="predicted"/>
<accession>A0ABP0TC24</accession>